<dbReference type="Pfam" id="PF04542">
    <property type="entry name" value="Sigma70_r2"/>
    <property type="match status" value="1"/>
</dbReference>
<evidence type="ECO:0000259" key="9">
    <source>
        <dbReference type="PROSITE" id="PS00716"/>
    </source>
</evidence>
<keyword evidence="10" id="KW-0240">DNA-directed RNA polymerase</keyword>
<feature type="region of interest" description="Sigma-70 factor domain-3" evidence="6">
    <location>
        <begin position="416"/>
        <end position="492"/>
    </location>
</feature>
<comment type="function">
    <text evidence="6">Sigma factors are initiation factors that promote the attachment of RNA polymerase to specific initiation sites and are then released. This sigma factor is the primary sigma factor during exponential growth.</text>
</comment>
<dbReference type="Pfam" id="PF03979">
    <property type="entry name" value="Sigma70_r1_1"/>
    <property type="match status" value="1"/>
</dbReference>
<dbReference type="InterPro" id="IPR007627">
    <property type="entry name" value="RNA_pol_sigma70_r2"/>
</dbReference>
<feature type="DNA-binding region" description="H-T-H motif" evidence="6">
    <location>
        <begin position="531"/>
        <end position="550"/>
    </location>
</feature>
<sequence>MAKKEIETKETKKATKAAKAEVSKKETTKKTTAKKAEEKKPVKAAKAEKEEKPAKKAAAKKTAEVKEEAPKASKTSKKKEEVAEEKPAKKTAAKKAAEAKEEAPKTAKTSKKKEEVAEEKPAKKTAAKKAAEVKEEAPMPAKATKATKSKKSAKSESETNGSDDEELDEATKELFTQKMKELLVIAKKKKNTLEYAEVSDFFADINLSEEQLGNVLDVLENSGIDVLRATDNDEDLLEVEDDDMILSDEDEVDMENIDLSVPDGISIEDPVRMYLKEIGKVPLLTADQEIEFAKAMEAGIDAQAQLDEDKDKNKLSDAKKKELNAIIYEGEEAKKRLAEANLRLVVSIAKRYVGRGMLFLDLIQEGNLGLIKAVEKFDFRKGFKFSTYATWWIRQAITRAIADQARTIRIPVHMVETINKLIRVSRQLLQELGREPLPEEVAKEMNMPVERVREILKISQEPVSLETPIGEEEDSHLGDFIQDDNVPVPADAAAFTLLKEQLVEVLGTLTEREQKVLRLRFGLDDGRARTLEEVGKEFNVTRERIRQIEAKALRKLRHPSRSRKLKDYLD</sequence>
<dbReference type="EMBL" id="CP017831">
    <property type="protein sequence ID" value="AOZ95840.1"/>
    <property type="molecule type" value="Genomic_DNA"/>
</dbReference>
<feature type="domain" description="RNA polymerase sigma-70" evidence="8">
    <location>
        <begin position="361"/>
        <end position="374"/>
    </location>
</feature>
<gene>
    <name evidence="6" type="primary">sigA</name>
    <name evidence="10" type="ORF">bhn_I0806</name>
</gene>
<dbReference type="GO" id="GO:0016987">
    <property type="term" value="F:sigma factor activity"/>
    <property type="evidence" value="ECO:0007669"/>
    <property type="project" value="UniProtKB-UniRule"/>
</dbReference>
<dbReference type="InterPro" id="IPR042189">
    <property type="entry name" value="RNA_pol_sigma_70_r1_1_sf"/>
</dbReference>
<dbReference type="Proteomes" id="UP000179284">
    <property type="component" value="Chromosome I"/>
</dbReference>
<comment type="subcellular location">
    <subcellularLocation>
        <location evidence="6">Cytoplasm</location>
    </subcellularLocation>
</comment>
<name>A0A1D9NZW0_9FIRM</name>
<dbReference type="InterPro" id="IPR007127">
    <property type="entry name" value="RNA_pol_sigma_70_r1_1"/>
</dbReference>
<keyword evidence="4 6" id="KW-0238">DNA-binding</keyword>
<feature type="compositionally biased region" description="Basic and acidic residues" evidence="7">
    <location>
        <begin position="1"/>
        <end position="54"/>
    </location>
</feature>
<keyword evidence="3 6" id="KW-0731">Sigma factor</keyword>
<dbReference type="InterPro" id="IPR000943">
    <property type="entry name" value="RNA_pol_sigma70"/>
</dbReference>
<evidence type="ECO:0000256" key="4">
    <source>
        <dbReference type="ARBA" id="ARBA00023125"/>
    </source>
</evidence>
<organism evidence="10 11">
    <name type="scientific">Butyrivibrio hungatei</name>
    <dbReference type="NCBI Taxonomy" id="185008"/>
    <lineage>
        <taxon>Bacteria</taxon>
        <taxon>Bacillati</taxon>
        <taxon>Bacillota</taxon>
        <taxon>Clostridia</taxon>
        <taxon>Lachnospirales</taxon>
        <taxon>Lachnospiraceae</taxon>
        <taxon>Butyrivibrio</taxon>
    </lineage>
</organism>
<dbReference type="GO" id="GO:0003677">
    <property type="term" value="F:DNA binding"/>
    <property type="evidence" value="ECO:0007669"/>
    <property type="project" value="UniProtKB-UniRule"/>
</dbReference>
<evidence type="ECO:0000256" key="5">
    <source>
        <dbReference type="ARBA" id="ARBA00023163"/>
    </source>
</evidence>
<dbReference type="Pfam" id="PF04545">
    <property type="entry name" value="Sigma70_r4"/>
    <property type="match status" value="1"/>
</dbReference>
<dbReference type="GO" id="GO:0005737">
    <property type="term" value="C:cytoplasm"/>
    <property type="evidence" value="ECO:0007669"/>
    <property type="project" value="UniProtKB-SubCell"/>
</dbReference>
<accession>A0A1D9NZW0</accession>
<comment type="similarity">
    <text evidence="6">Belongs to the sigma-70 factor family. RpoD/SigA subfamily.</text>
</comment>
<evidence type="ECO:0000256" key="6">
    <source>
        <dbReference type="HAMAP-Rule" id="MF_00963"/>
    </source>
</evidence>
<keyword evidence="2 6" id="KW-0805">Transcription regulation</keyword>
<feature type="compositionally biased region" description="Basic and acidic residues" evidence="7">
    <location>
        <begin position="61"/>
        <end position="71"/>
    </location>
</feature>
<dbReference type="FunFam" id="1.10.10.10:FF:000004">
    <property type="entry name" value="RNA polymerase sigma factor SigA"/>
    <property type="match status" value="1"/>
</dbReference>
<reference evidence="11" key="1">
    <citation type="submission" date="2016-10" db="EMBL/GenBank/DDBJ databases">
        <title>The complete genome sequence of the rumen bacterium Butyrivibrio hungatei MB2003.</title>
        <authorList>
            <person name="Palevich N."/>
            <person name="Kelly W.J."/>
            <person name="Leahy S.C."/>
            <person name="Altermann E."/>
            <person name="Rakonjac J."/>
            <person name="Attwood G.T."/>
        </authorList>
    </citation>
    <scope>NUCLEOTIDE SEQUENCE [LARGE SCALE GENOMIC DNA]</scope>
    <source>
        <strain evidence="11">MB2003</strain>
    </source>
</reference>
<dbReference type="HAMAP" id="MF_00963">
    <property type="entry name" value="Sigma70_RpoD_SigA"/>
    <property type="match status" value="1"/>
</dbReference>
<evidence type="ECO:0000256" key="3">
    <source>
        <dbReference type="ARBA" id="ARBA00023082"/>
    </source>
</evidence>
<dbReference type="AlphaFoldDB" id="A0A1D9NZW0"/>
<dbReference type="FunFam" id="1.10.10.10:FF:000002">
    <property type="entry name" value="RNA polymerase sigma factor SigA"/>
    <property type="match status" value="1"/>
</dbReference>
<dbReference type="InterPro" id="IPR036388">
    <property type="entry name" value="WH-like_DNA-bd_sf"/>
</dbReference>
<dbReference type="SUPFAM" id="SSF88946">
    <property type="entry name" value="Sigma2 domain of RNA polymerase sigma factors"/>
    <property type="match status" value="1"/>
</dbReference>
<proteinExistence type="inferred from homology"/>
<feature type="domain" description="RNA polymerase sigma-70" evidence="9">
    <location>
        <begin position="530"/>
        <end position="556"/>
    </location>
</feature>
<dbReference type="KEGG" id="bhu:bhn_I0806"/>
<evidence type="ECO:0000256" key="7">
    <source>
        <dbReference type="SAM" id="MobiDB-lite"/>
    </source>
</evidence>
<dbReference type="NCBIfam" id="TIGR02393">
    <property type="entry name" value="RpoD_Cterm"/>
    <property type="match status" value="1"/>
</dbReference>
<dbReference type="PRINTS" id="PR00046">
    <property type="entry name" value="SIGMA70FCT"/>
</dbReference>
<feature type="compositionally biased region" description="Basic and acidic residues" evidence="7">
    <location>
        <begin position="112"/>
        <end position="122"/>
    </location>
</feature>
<dbReference type="InterPro" id="IPR014284">
    <property type="entry name" value="RNA_pol_sigma-70_dom"/>
</dbReference>
<dbReference type="InterPro" id="IPR013324">
    <property type="entry name" value="RNA_pol_sigma_r3/r4-like"/>
</dbReference>
<dbReference type="SUPFAM" id="SSF88659">
    <property type="entry name" value="Sigma3 and sigma4 domains of RNA polymerase sigma factors"/>
    <property type="match status" value="2"/>
</dbReference>
<feature type="compositionally biased region" description="Basic and acidic residues" evidence="7">
    <location>
        <begin position="78"/>
        <end position="88"/>
    </location>
</feature>
<dbReference type="GO" id="GO:0006352">
    <property type="term" value="P:DNA-templated transcription initiation"/>
    <property type="evidence" value="ECO:0007669"/>
    <property type="project" value="UniProtKB-UniRule"/>
</dbReference>
<dbReference type="FunFam" id="1.10.601.10:FF:000001">
    <property type="entry name" value="RNA polymerase sigma factor SigA"/>
    <property type="match status" value="1"/>
</dbReference>
<dbReference type="InterPro" id="IPR012760">
    <property type="entry name" value="RNA_pol_sigma_RpoD_C"/>
</dbReference>
<keyword evidence="1 6" id="KW-0963">Cytoplasm</keyword>
<dbReference type="PANTHER" id="PTHR30603:SF60">
    <property type="entry name" value="RNA POLYMERASE SIGMA FACTOR RPOD"/>
    <property type="match status" value="1"/>
</dbReference>
<dbReference type="Gene3D" id="1.10.220.120">
    <property type="entry name" value="Sigma-70 factor, region 1.1"/>
    <property type="match status" value="1"/>
</dbReference>
<protein>
    <recommendedName>
        <fullName evidence="6">RNA polymerase sigma factor SigA</fullName>
    </recommendedName>
</protein>
<dbReference type="PROSITE" id="PS00716">
    <property type="entry name" value="SIGMA70_2"/>
    <property type="match status" value="1"/>
</dbReference>
<evidence type="ECO:0000313" key="10">
    <source>
        <dbReference type="EMBL" id="AOZ95840.1"/>
    </source>
</evidence>
<feature type="region of interest" description="Sigma-70 factor domain-2" evidence="6">
    <location>
        <begin position="337"/>
        <end position="407"/>
    </location>
</feature>
<evidence type="ECO:0000256" key="1">
    <source>
        <dbReference type="ARBA" id="ARBA00022490"/>
    </source>
</evidence>
<evidence type="ECO:0000256" key="2">
    <source>
        <dbReference type="ARBA" id="ARBA00023015"/>
    </source>
</evidence>
<dbReference type="Gene3D" id="1.10.10.10">
    <property type="entry name" value="Winged helix-like DNA-binding domain superfamily/Winged helix DNA-binding domain"/>
    <property type="match status" value="2"/>
</dbReference>
<dbReference type="Gene3D" id="1.10.601.10">
    <property type="entry name" value="RNA Polymerase Primary Sigma Factor"/>
    <property type="match status" value="2"/>
</dbReference>
<evidence type="ECO:0000313" key="11">
    <source>
        <dbReference type="Proteomes" id="UP000179284"/>
    </source>
</evidence>
<dbReference type="InterPro" id="IPR013325">
    <property type="entry name" value="RNA_pol_sigma_r2"/>
</dbReference>
<keyword evidence="5 6" id="KW-0804">Transcription</keyword>
<feature type="region of interest" description="Disordered" evidence="7">
    <location>
        <begin position="1"/>
        <end position="168"/>
    </location>
</feature>
<dbReference type="CDD" id="cd06171">
    <property type="entry name" value="Sigma70_r4"/>
    <property type="match status" value="1"/>
</dbReference>
<dbReference type="InterPro" id="IPR007624">
    <property type="entry name" value="RNA_pol_sigma70_r3"/>
</dbReference>
<feature type="compositionally biased region" description="Basic and acidic residues" evidence="7">
    <location>
        <begin position="95"/>
        <end position="105"/>
    </location>
</feature>
<dbReference type="GO" id="GO:0000428">
    <property type="term" value="C:DNA-directed RNA polymerase complex"/>
    <property type="evidence" value="ECO:0007669"/>
    <property type="project" value="UniProtKB-KW"/>
</dbReference>
<dbReference type="NCBIfam" id="TIGR02937">
    <property type="entry name" value="sigma70-ECF"/>
    <property type="match status" value="1"/>
</dbReference>
<feature type="short sequence motif" description="Interaction with polymerase core subunit RpoC" evidence="6">
    <location>
        <begin position="361"/>
        <end position="364"/>
    </location>
</feature>
<evidence type="ECO:0000259" key="8">
    <source>
        <dbReference type="PROSITE" id="PS00715"/>
    </source>
</evidence>
<dbReference type="Pfam" id="PF00140">
    <property type="entry name" value="Sigma70_r1_2"/>
    <property type="match status" value="1"/>
</dbReference>
<dbReference type="InterPro" id="IPR009042">
    <property type="entry name" value="RNA_pol_sigma70_r1_2"/>
</dbReference>
<dbReference type="InterPro" id="IPR050239">
    <property type="entry name" value="Sigma-70_RNA_pol_init_factors"/>
</dbReference>
<dbReference type="InterPro" id="IPR007630">
    <property type="entry name" value="RNA_pol_sigma70_r4"/>
</dbReference>
<comment type="subunit">
    <text evidence="6">Interacts transiently with the RNA polymerase catalytic core.</text>
</comment>
<dbReference type="Pfam" id="PF04539">
    <property type="entry name" value="Sigma70_r3"/>
    <property type="match status" value="1"/>
</dbReference>
<dbReference type="InterPro" id="IPR028630">
    <property type="entry name" value="Sigma70_RpoD"/>
</dbReference>
<keyword evidence="11" id="KW-1185">Reference proteome</keyword>
<feature type="region of interest" description="Sigma-70 factor domain-4" evidence="6">
    <location>
        <begin position="505"/>
        <end position="558"/>
    </location>
</feature>
<dbReference type="PANTHER" id="PTHR30603">
    <property type="entry name" value="RNA POLYMERASE SIGMA FACTOR RPO"/>
    <property type="match status" value="1"/>
</dbReference>
<dbReference type="PROSITE" id="PS00715">
    <property type="entry name" value="SIGMA70_1"/>
    <property type="match status" value="1"/>
</dbReference>